<feature type="transmembrane region" description="Helical" evidence="1">
    <location>
        <begin position="293"/>
        <end position="311"/>
    </location>
</feature>
<evidence type="ECO:0000313" key="3">
    <source>
        <dbReference type="Proteomes" id="UP000184498"/>
    </source>
</evidence>
<evidence type="ECO:0000256" key="1">
    <source>
        <dbReference type="SAM" id="Phobius"/>
    </source>
</evidence>
<feature type="transmembrane region" description="Helical" evidence="1">
    <location>
        <begin position="216"/>
        <end position="240"/>
    </location>
</feature>
<accession>A0A1M6T420</accession>
<organism evidence="2 3">
    <name type="scientific">Epilithonimonas mollis</name>
    <dbReference type="NCBI Taxonomy" id="216903"/>
    <lineage>
        <taxon>Bacteria</taxon>
        <taxon>Pseudomonadati</taxon>
        <taxon>Bacteroidota</taxon>
        <taxon>Flavobacteriia</taxon>
        <taxon>Flavobacteriales</taxon>
        <taxon>Weeksellaceae</taxon>
        <taxon>Chryseobacterium group</taxon>
        <taxon>Epilithonimonas</taxon>
    </lineage>
</organism>
<reference evidence="3" key="1">
    <citation type="submission" date="2016-11" db="EMBL/GenBank/DDBJ databases">
        <authorList>
            <person name="Varghese N."/>
            <person name="Submissions S."/>
        </authorList>
    </citation>
    <scope>NUCLEOTIDE SEQUENCE [LARGE SCALE GENOMIC DNA]</scope>
    <source>
        <strain evidence="3">DSM 18016</strain>
    </source>
</reference>
<dbReference type="RefSeq" id="WP_139258312.1">
    <property type="nucleotide sequence ID" value="NZ_FRAM01000003.1"/>
</dbReference>
<dbReference type="AlphaFoldDB" id="A0A1M6T420"/>
<evidence type="ECO:0008006" key="4">
    <source>
        <dbReference type="Google" id="ProtNLM"/>
    </source>
</evidence>
<evidence type="ECO:0000313" key="2">
    <source>
        <dbReference type="EMBL" id="SHK51660.1"/>
    </source>
</evidence>
<name>A0A1M6T420_9FLAO</name>
<keyword evidence="3" id="KW-1185">Reference proteome</keyword>
<keyword evidence="1" id="KW-0812">Transmembrane</keyword>
<feature type="transmembrane region" description="Helical" evidence="1">
    <location>
        <begin position="7"/>
        <end position="25"/>
    </location>
</feature>
<feature type="transmembrane region" description="Helical" evidence="1">
    <location>
        <begin position="31"/>
        <end position="47"/>
    </location>
</feature>
<sequence length="375" mass="42805">MKNKIHSAVLFTIYFIINMVFLIKYGARQNIIPLSVLCIGFLIVNVLMSRISKSDLLIKKINTKSNYILVIIITVIYLVFCHLLNDPVKLNIDRWETLNYSTENWLQGNFFYDKVNHLGNKSSYLPGQLLLAAPFYLLGNVGYLQIAVFLLFCYALMRQFGNHVLVFQGILMLGVSLSFNYEVICKSDFISSFVVAATFILLWHQKFRDNYFKRSFLLGLFLGIICLTRSAVIIPIILFLMSSFVKADAKSILKIGMGFIISSGLLLASVLLPAKDLQTIYDHNPLLLQGQSNTIVSAFLIAITLVVSVFVKKINDVYYYSSYFLFALMACYLLEQYIVWETNYFESAYFATTYLAAGLPFCIIGYCFALEERQK</sequence>
<dbReference type="STRING" id="216903.SAMN05444371_2626"/>
<feature type="transmembrane region" description="Helical" evidence="1">
    <location>
        <begin position="135"/>
        <end position="157"/>
    </location>
</feature>
<dbReference type="Proteomes" id="UP000184498">
    <property type="component" value="Unassembled WGS sequence"/>
</dbReference>
<feature type="transmembrane region" description="Helical" evidence="1">
    <location>
        <begin position="252"/>
        <end position="272"/>
    </location>
</feature>
<gene>
    <name evidence="2" type="ORF">SAMN05444371_2626</name>
</gene>
<feature type="transmembrane region" description="Helical" evidence="1">
    <location>
        <begin position="347"/>
        <end position="369"/>
    </location>
</feature>
<keyword evidence="1" id="KW-0472">Membrane</keyword>
<proteinExistence type="predicted"/>
<feature type="transmembrane region" description="Helical" evidence="1">
    <location>
        <begin position="187"/>
        <end position="204"/>
    </location>
</feature>
<dbReference type="EMBL" id="FRAM01000003">
    <property type="protein sequence ID" value="SHK51660.1"/>
    <property type="molecule type" value="Genomic_DNA"/>
</dbReference>
<feature type="transmembrane region" description="Helical" evidence="1">
    <location>
        <begin position="317"/>
        <end position="335"/>
    </location>
</feature>
<dbReference type="OrthoDB" id="1327677at2"/>
<feature type="transmembrane region" description="Helical" evidence="1">
    <location>
        <begin position="67"/>
        <end position="85"/>
    </location>
</feature>
<feature type="transmembrane region" description="Helical" evidence="1">
    <location>
        <begin position="164"/>
        <end position="181"/>
    </location>
</feature>
<protein>
    <recommendedName>
        <fullName evidence="4">Glycosyltransferase RgtA/B/C/D-like domain-containing protein</fullName>
    </recommendedName>
</protein>
<keyword evidence="1" id="KW-1133">Transmembrane helix</keyword>